<dbReference type="Gene3D" id="3.40.50.720">
    <property type="entry name" value="NAD(P)-binding Rossmann-like Domain"/>
    <property type="match status" value="1"/>
</dbReference>
<accession>A0A7X5Y4S2</accession>
<dbReference type="PRINTS" id="PR00081">
    <property type="entry name" value="GDHRDH"/>
</dbReference>
<gene>
    <name evidence="4" type="ORF">GGQ97_000310</name>
</gene>
<dbReference type="PANTHER" id="PTHR42879">
    <property type="entry name" value="3-OXOACYL-(ACYL-CARRIER-PROTEIN) REDUCTASE"/>
    <property type="match status" value="1"/>
</dbReference>
<dbReference type="AlphaFoldDB" id="A0A7X5Y4S2"/>
<evidence type="ECO:0000259" key="3">
    <source>
        <dbReference type="SMART" id="SM00822"/>
    </source>
</evidence>
<evidence type="ECO:0000256" key="2">
    <source>
        <dbReference type="RuleBase" id="RU000363"/>
    </source>
</evidence>
<feature type="domain" description="Ketoreductase" evidence="3">
    <location>
        <begin position="7"/>
        <end position="180"/>
    </location>
</feature>
<evidence type="ECO:0000256" key="1">
    <source>
        <dbReference type="ARBA" id="ARBA00006484"/>
    </source>
</evidence>
<dbReference type="SMART" id="SM00822">
    <property type="entry name" value="PKS_KR"/>
    <property type="match status" value="1"/>
</dbReference>
<proteinExistence type="inferred from homology"/>
<dbReference type="InterPro" id="IPR050259">
    <property type="entry name" value="SDR"/>
</dbReference>
<evidence type="ECO:0000313" key="4">
    <source>
        <dbReference type="EMBL" id="NJC04517.1"/>
    </source>
</evidence>
<dbReference type="GO" id="GO:0032787">
    <property type="term" value="P:monocarboxylic acid metabolic process"/>
    <property type="evidence" value="ECO:0007669"/>
    <property type="project" value="UniProtKB-ARBA"/>
</dbReference>
<protein>
    <submittedName>
        <fullName evidence="4">NAD(P)-dependent dehydrogenase (Short-subunit alcohol dehydrogenase family)</fullName>
    </submittedName>
</protein>
<name>A0A7X5Y4S2_9SPHN</name>
<dbReference type="FunFam" id="3.40.50.720:FF:000084">
    <property type="entry name" value="Short-chain dehydrogenase reductase"/>
    <property type="match status" value="1"/>
</dbReference>
<dbReference type="EMBL" id="JAATJC010000001">
    <property type="protein sequence ID" value="NJC04517.1"/>
    <property type="molecule type" value="Genomic_DNA"/>
</dbReference>
<dbReference type="PANTHER" id="PTHR42879:SF2">
    <property type="entry name" value="3-OXOACYL-[ACYL-CARRIER-PROTEIN] REDUCTASE FABG"/>
    <property type="match status" value="1"/>
</dbReference>
<dbReference type="Pfam" id="PF00106">
    <property type="entry name" value="adh_short"/>
    <property type="match status" value="1"/>
</dbReference>
<comment type="similarity">
    <text evidence="1 2">Belongs to the short-chain dehydrogenases/reductases (SDR) family.</text>
</comment>
<keyword evidence="5" id="KW-1185">Reference proteome</keyword>
<dbReference type="Proteomes" id="UP000558192">
    <property type="component" value="Unassembled WGS sequence"/>
</dbReference>
<dbReference type="SUPFAM" id="SSF51735">
    <property type="entry name" value="NAD(P)-binding Rossmann-fold domains"/>
    <property type="match status" value="1"/>
</dbReference>
<organism evidence="4 5">
    <name type="scientific">Sphingomonas kaistensis</name>
    <dbReference type="NCBI Taxonomy" id="298708"/>
    <lineage>
        <taxon>Bacteria</taxon>
        <taxon>Pseudomonadati</taxon>
        <taxon>Pseudomonadota</taxon>
        <taxon>Alphaproteobacteria</taxon>
        <taxon>Sphingomonadales</taxon>
        <taxon>Sphingomonadaceae</taxon>
        <taxon>Sphingomonas</taxon>
    </lineage>
</organism>
<evidence type="ECO:0000313" key="5">
    <source>
        <dbReference type="Proteomes" id="UP000558192"/>
    </source>
</evidence>
<comment type="caution">
    <text evidence="4">The sequence shown here is derived from an EMBL/GenBank/DDBJ whole genome shotgun (WGS) entry which is preliminary data.</text>
</comment>
<dbReference type="PROSITE" id="PS00061">
    <property type="entry name" value="ADH_SHORT"/>
    <property type="match status" value="1"/>
</dbReference>
<dbReference type="InterPro" id="IPR020904">
    <property type="entry name" value="Sc_DH/Rdtase_CS"/>
</dbReference>
<dbReference type="InterPro" id="IPR002347">
    <property type="entry name" value="SDR_fam"/>
</dbReference>
<sequence length="252" mass="25622">MTFATSKHALITGGGTGIGADAARALAAAGANVSLLGRRREPLEAVAAETGGRAIVCDVTDAEAQARAFAEAREAFGPLDYVILNAGIGDSRPFQRTRREMWNAIIATNLTALFDGAQLALPDLQAPGKRLVIVASVAGLKGGAMAAPYVASKHGAVGLTRSLALEFARTGLTVNAICPSFVDTPMVDDSAARIAGATGKSVEEARALLARANGNGRLITVEEVTHAIMQLLMPAASGVNGACVTIDGGTSA</sequence>
<reference evidence="4 5" key="1">
    <citation type="submission" date="2020-03" db="EMBL/GenBank/DDBJ databases">
        <title>Genomic Encyclopedia of Type Strains, Phase IV (KMG-IV): sequencing the most valuable type-strain genomes for metagenomic binning, comparative biology and taxonomic classification.</title>
        <authorList>
            <person name="Goeker M."/>
        </authorList>
    </citation>
    <scope>NUCLEOTIDE SEQUENCE [LARGE SCALE GENOMIC DNA]</scope>
    <source>
        <strain evidence="4 5">DSM 16846</strain>
    </source>
</reference>
<dbReference type="RefSeq" id="WP_168067326.1">
    <property type="nucleotide sequence ID" value="NZ_JAATJC010000001.1"/>
</dbReference>
<dbReference type="InterPro" id="IPR036291">
    <property type="entry name" value="NAD(P)-bd_dom_sf"/>
</dbReference>
<dbReference type="PRINTS" id="PR00080">
    <property type="entry name" value="SDRFAMILY"/>
</dbReference>
<dbReference type="InterPro" id="IPR057326">
    <property type="entry name" value="KR_dom"/>
</dbReference>